<accession>A0ABN8I2W5</accession>
<organism evidence="2 3">
    <name type="scientific">Iphiclides podalirius</name>
    <name type="common">scarce swallowtail</name>
    <dbReference type="NCBI Taxonomy" id="110791"/>
    <lineage>
        <taxon>Eukaryota</taxon>
        <taxon>Metazoa</taxon>
        <taxon>Ecdysozoa</taxon>
        <taxon>Arthropoda</taxon>
        <taxon>Hexapoda</taxon>
        <taxon>Insecta</taxon>
        <taxon>Pterygota</taxon>
        <taxon>Neoptera</taxon>
        <taxon>Endopterygota</taxon>
        <taxon>Lepidoptera</taxon>
        <taxon>Glossata</taxon>
        <taxon>Ditrysia</taxon>
        <taxon>Papilionoidea</taxon>
        <taxon>Papilionidae</taxon>
        <taxon>Papilioninae</taxon>
        <taxon>Iphiclides</taxon>
    </lineage>
</organism>
<dbReference type="EMBL" id="OW152829">
    <property type="protein sequence ID" value="CAH2047537.1"/>
    <property type="molecule type" value="Genomic_DNA"/>
</dbReference>
<feature type="region of interest" description="Disordered" evidence="1">
    <location>
        <begin position="59"/>
        <end position="118"/>
    </location>
</feature>
<feature type="non-terminal residue" evidence="2">
    <location>
        <position position="1"/>
    </location>
</feature>
<evidence type="ECO:0000313" key="2">
    <source>
        <dbReference type="EMBL" id="CAH2047537.1"/>
    </source>
</evidence>
<gene>
    <name evidence="2" type="ORF">IPOD504_LOCUS5822</name>
</gene>
<sequence length="136" mass="15238">MSSPCFNSEYGEATQQLLCRRNGHALAEVTEVHERQPAGYHGLTENQREVEVYRPSCRTRGSDAAALRRRPPQKDDPARTADKCEKFRVSHAAKQRPDGRRPQNGPLPGPRLIKTEESRRFSCAPGIVYGGAIERP</sequence>
<evidence type="ECO:0000256" key="1">
    <source>
        <dbReference type="SAM" id="MobiDB-lite"/>
    </source>
</evidence>
<protein>
    <submittedName>
        <fullName evidence="2">Uncharacterized protein</fullName>
    </submittedName>
</protein>
<evidence type="ECO:0000313" key="3">
    <source>
        <dbReference type="Proteomes" id="UP000837857"/>
    </source>
</evidence>
<reference evidence="2" key="1">
    <citation type="submission" date="2022-03" db="EMBL/GenBank/DDBJ databases">
        <authorList>
            <person name="Martin H S."/>
        </authorList>
    </citation>
    <scope>NUCLEOTIDE SEQUENCE</scope>
</reference>
<keyword evidence="3" id="KW-1185">Reference proteome</keyword>
<feature type="compositionally biased region" description="Basic and acidic residues" evidence="1">
    <location>
        <begin position="72"/>
        <end position="88"/>
    </location>
</feature>
<name>A0ABN8I2W5_9NEOP</name>
<proteinExistence type="predicted"/>
<dbReference type="Proteomes" id="UP000837857">
    <property type="component" value="Chromosome 17"/>
</dbReference>